<dbReference type="AlphaFoldDB" id="A0A8K0DHL2"/>
<feature type="region of interest" description="Disordered" evidence="2">
    <location>
        <begin position="525"/>
        <end position="545"/>
    </location>
</feature>
<dbReference type="OrthoDB" id="6750330at2759"/>
<evidence type="ECO:0000313" key="3">
    <source>
        <dbReference type="EMBL" id="KAF2904294.1"/>
    </source>
</evidence>
<protein>
    <submittedName>
        <fullName evidence="3">Uncharacterized protein</fullName>
    </submittedName>
</protein>
<name>A0A8K0DHL2_IGNLU</name>
<dbReference type="Proteomes" id="UP000801492">
    <property type="component" value="Unassembled WGS sequence"/>
</dbReference>
<feature type="coiled-coil region" evidence="1">
    <location>
        <begin position="25"/>
        <end position="132"/>
    </location>
</feature>
<keyword evidence="4" id="KW-1185">Reference proteome</keyword>
<sequence length="718" mass="82402">MEKRNTDGQNSSRLLDPQIPASYNVGEESNNVENLNEEHQKLVLNESLVIYTKLEIEKLENDTEELNKKCRKLELENATVDENLKELNASIDINRLAIKTKRDTVSILKENINKLQTEAKEQETTEQKVYNEYLNKYKEAKKLFEDHNPLFNHLKKLQNESLKSEVEKKMLSVKIAETKKQMKLREEIQKKIFHTTIVNFAKEVLNNWSSRDLFCKINEEMKKREKLLKEMCELKIAAAKKEDELNRKHHLSSEMQLLTERNWSINDFNNKISSIAAPTSLATSFSSIYDSNILLRDKQLQSEKHLEQIRARFDQRQQQWNQQISTLPQKRKLSSTNLESYYLNTRPSNIKIPRNPTNTISNSNLKFIGANTNLITKKSDFPNKQSQQLKNTNSRVNIISMYSLVNAPETKREVQYTQNINNQTLHVSQQTSQKNTNITHVNQSCQDSQDMSNAQRIPQSQELNKSPINLTPNVRDSTGLHFQNNSNFGKVSSQSQDFKKNLPLAQSQSRYLHYLQNDLPLSQHVTSQKTTQEESQSISTLEKPGMKAVKRSFPNENVQISNQPGSTKADEGVNLLKMLDNKPLELAAVLQKATNLPDSAVTSPFFNNTNKPIDVPDVPNTQAGSELFVNSQMGMNSYFDNLPFSYTSNVDLENNMKLDNEFSPVYFSPTSNPENPSSTNDEVQSPPFNFNFGQVEAMQPNNAPFFSRNTISNPFNMF</sequence>
<evidence type="ECO:0000256" key="2">
    <source>
        <dbReference type="SAM" id="MobiDB-lite"/>
    </source>
</evidence>
<feature type="region of interest" description="Disordered" evidence="2">
    <location>
        <begin position="445"/>
        <end position="469"/>
    </location>
</feature>
<evidence type="ECO:0000256" key="1">
    <source>
        <dbReference type="SAM" id="Coils"/>
    </source>
</evidence>
<feature type="region of interest" description="Disordered" evidence="2">
    <location>
        <begin position="1"/>
        <end position="23"/>
    </location>
</feature>
<organism evidence="3 4">
    <name type="scientific">Ignelater luminosus</name>
    <name type="common">Cucubano</name>
    <name type="synonym">Pyrophorus luminosus</name>
    <dbReference type="NCBI Taxonomy" id="2038154"/>
    <lineage>
        <taxon>Eukaryota</taxon>
        <taxon>Metazoa</taxon>
        <taxon>Ecdysozoa</taxon>
        <taxon>Arthropoda</taxon>
        <taxon>Hexapoda</taxon>
        <taxon>Insecta</taxon>
        <taxon>Pterygota</taxon>
        <taxon>Neoptera</taxon>
        <taxon>Endopterygota</taxon>
        <taxon>Coleoptera</taxon>
        <taxon>Polyphaga</taxon>
        <taxon>Elateriformia</taxon>
        <taxon>Elateroidea</taxon>
        <taxon>Elateridae</taxon>
        <taxon>Agrypninae</taxon>
        <taxon>Pyrophorini</taxon>
        <taxon>Ignelater</taxon>
    </lineage>
</organism>
<feature type="compositionally biased region" description="Low complexity" evidence="2">
    <location>
        <begin position="668"/>
        <end position="680"/>
    </location>
</feature>
<reference evidence="3" key="1">
    <citation type="submission" date="2019-08" db="EMBL/GenBank/DDBJ databases">
        <title>The genome of the North American firefly Photinus pyralis.</title>
        <authorList>
            <consortium name="Photinus pyralis genome working group"/>
            <person name="Fallon T.R."/>
            <person name="Sander Lower S.E."/>
            <person name="Weng J.-K."/>
        </authorList>
    </citation>
    <scope>NUCLEOTIDE SEQUENCE</scope>
    <source>
        <strain evidence="3">TRF0915ILg1</strain>
        <tissue evidence="3">Whole body</tissue>
    </source>
</reference>
<dbReference type="EMBL" id="VTPC01000800">
    <property type="protein sequence ID" value="KAF2904294.1"/>
    <property type="molecule type" value="Genomic_DNA"/>
</dbReference>
<keyword evidence="1" id="KW-0175">Coiled coil</keyword>
<gene>
    <name evidence="3" type="ORF">ILUMI_01881</name>
</gene>
<comment type="caution">
    <text evidence="3">The sequence shown here is derived from an EMBL/GenBank/DDBJ whole genome shotgun (WGS) entry which is preliminary data.</text>
</comment>
<accession>A0A8K0DHL2</accession>
<feature type="region of interest" description="Disordered" evidence="2">
    <location>
        <begin position="665"/>
        <end position="685"/>
    </location>
</feature>
<evidence type="ECO:0000313" key="4">
    <source>
        <dbReference type="Proteomes" id="UP000801492"/>
    </source>
</evidence>
<proteinExistence type="predicted"/>
<feature type="compositionally biased region" description="Polar residues" evidence="2">
    <location>
        <begin position="525"/>
        <end position="540"/>
    </location>
</feature>